<dbReference type="AlphaFoldDB" id="X0TME2"/>
<proteinExistence type="predicted"/>
<accession>X0TME2</accession>
<reference evidence="1" key="1">
    <citation type="journal article" date="2014" name="Front. Microbiol.">
        <title>High frequency of phylogenetically diverse reductive dehalogenase-homologous genes in deep subseafloor sedimentary metagenomes.</title>
        <authorList>
            <person name="Kawai M."/>
            <person name="Futagami T."/>
            <person name="Toyoda A."/>
            <person name="Takaki Y."/>
            <person name="Nishi S."/>
            <person name="Hori S."/>
            <person name="Arai W."/>
            <person name="Tsubouchi T."/>
            <person name="Morono Y."/>
            <person name="Uchiyama I."/>
            <person name="Ito T."/>
            <person name="Fujiyama A."/>
            <person name="Inagaki F."/>
            <person name="Takami H."/>
        </authorList>
    </citation>
    <scope>NUCLEOTIDE SEQUENCE</scope>
    <source>
        <strain evidence="1">Expedition CK06-06</strain>
    </source>
</reference>
<organism evidence="1">
    <name type="scientific">marine sediment metagenome</name>
    <dbReference type="NCBI Taxonomy" id="412755"/>
    <lineage>
        <taxon>unclassified sequences</taxon>
        <taxon>metagenomes</taxon>
        <taxon>ecological metagenomes</taxon>
    </lineage>
</organism>
<protein>
    <submittedName>
        <fullName evidence="1">Uncharacterized protein</fullName>
    </submittedName>
</protein>
<name>X0TME2_9ZZZZ</name>
<dbReference type="EMBL" id="BARS01009623">
    <property type="protein sequence ID" value="GAF77265.1"/>
    <property type="molecule type" value="Genomic_DNA"/>
</dbReference>
<comment type="caution">
    <text evidence="1">The sequence shown here is derived from an EMBL/GenBank/DDBJ whole genome shotgun (WGS) entry which is preliminary data.</text>
</comment>
<evidence type="ECO:0000313" key="1">
    <source>
        <dbReference type="EMBL" id="GAF77265.1"/>
    </source>
</evidence>
<gene>
    <name evidence="1" type="ORF">S01H1_18056</name>
</gene>
<sequence>MSAENLTVKGLDKFKDRLIKVTSNGEITYSIRKSEYQVWDEGYCEVLTRTSTLRTALSAYQAYCRELAA</sequence>